<name>A0A2R8BHS5_9RHOB</name>
<keyword evidence="3" id="KW-1185">Reference proteome</keyword>
<evidence type="ECO:0000256" key="1">
    <source>
        <dbReference type="SAM" id="Phobius"/>
    </source>
</evidence>
<organism evidence="2 3">
    <name type="scientific">Ascidiaceihabitans donghaensis</name>
    <dbReference type="NCBI Taxonomy" id="1510460"/>
    <lineage>
        <taxon>Bacteria</taxon>
        <taxon>Pseudomonadati</taxon>
        <taxon>Pseudomonadota</taxon>
        <taxon>Alphaproteobacteria</taxon>
        <taxon>Rhodobacterales</taxon>
        <taxon>Paracoccaceae</taxon>
        <taxon>Ascidiaceihabitans</taxon>
    </lineage>
</organism>
<reference evidence="2 3" key="1">
    <citation type="submission" date="2018-03" db="EMBL/GenBank/DDBJ databases">
        <authorList>
            <person name="Keele B.F."/>
        </authorList>
    </citation>
    <scope>NUCLEOTIDE SEQUENCE [LARGE SCALE GENOMIC DNA]</scope>
    <source>
        <strain evidence="2 3">CECT 8599</strain>
    </source>
</reference>
<keyword evidence="1" id="KW-1133">Transmembrane helix</keyword>
<evidence type="ECO:0000313" key="2">
    <source>
        <dbReference type="EMBL" id="SPH22675.1"/>
    </source>
</evidence>
<evidence type="ECO:0000313" key="3">
    <source>
        <dbReference type="Proteomes" id="UP000244880"/>
    </source>
</evidence>
<sequence length="99" mass="10330">MLGQFALPVYAGLGAAAVLTTIFSFAPLTGGDAVSSQSKAVLSQIRAEASFCASNLKDVNCGCFGRISGLVQSETQPKVPRAFYADQQQLARGQALRSC</sequence>
<dbReference type="Proteomes" id="UP000244880">
    <property type="component" value="Unassembled WGS sequence"/>
</dbReference>
<keyword evidence="1" id="KW-0472">Membrane</keyword>
<protein>
    <submittedName>
        <fullName evidence="2">Uncharacterized protein</fullName>
    </submittedName>
</protein>
<keyword evidence="1" id="KW-0812">Transmembrane</keyword>
<dbReference type="EMBL" id="OMOR01000001">
    <property type="protein sequence ID" value="SPH22675.1"/>
    <property type="molecule type" value="Genomic_DNA"/>
</dbReference>
<gene>
    <name evidence="2" type="ORF">ASD8599_03420</name>
</gene>
<proteinExistence type="predicted"/>
<feature type="transmembrane region" description="Helical" evidence="1">
    <location>
        <begin position="6"/>
        <end position="29"/>
    </location>
</feature>
<accession>A0A2R8BHS5</accession>
<dbReference type="AlphaFoldDB" id="A0A2R8BHS5"/>